<evidence type="ECO:0000256" key="1">
    <source>
        <dbReference type="ARBA" id="ARBA00022574"/>
    </source>
</evidence>
<dbReference type="PROSITE" id="PS50082">
    <property type="entry name" value="WD_REPEATS_2"/>
    <property type="match status" value="2"/>
</dbReference>
<dbReference type="InterPro" id="IPR019775">
    <property type="entry name" value="WD40_repeat_CS"/>
</dbReference>
<dbReference type="PROSITE" id="PS50294">
    <property type="entry name" value="WD_REPEATS_REGION"/>
    <property type="match status" value="1"/>
</dbReference>
<evidence type="ECO:0000256" key="2">
    <source>
        <dbReference type="ARBA" id="ARBA00022737"/>
    </source>
</evidence>
<dbReference type="EMBL" id="CP109114">
    <property type="protein sequence ID" value="WSC15372.1"/>
    <property type="molecule type" value="Genomic_DNA"/>
</dbReference>
<dbReference type="Pfam" id="PF00400">
    <property type="entry name" value="WD40"/>
    <property type="match status" value="2"/>
</dbReference>
<keyword evidence="1 3" id="KW-0853">WD repeat</keyword>
<organism evidence="4 5">
    <name type="scientific">Streptomyces brevispora</name>
    <dbReference type="NCBI Taxonomy" id="887462"/>
    <lineage>
        <taxon>Bacteria</taxon>
        <taxon>Bacillati</taxon>
        <taxon>Actinomycetota</taxon>
        <taxon>Actinomycetes</taxon>
        <taxon>Kitasatosporales</taxon>
        <taxon>Streptomycetaceae</taxon>
        <taxon>Streptomyces</taxon>
    </lineage>
</organism>
<dbReference type="PANTHER" id="PTHR44019">
    <property type="entry name" value="WD REPEAT-CONTAINING PROTEIN 55"/>
    <property type="match status" value="1"/>
</dbReference>
<dbReference type="SUPFAM" id="SSF50998">
    <property type="entry name" value="Quinoprotein alcohol dehydrogenase-like"/>
    <property type="match status" value="1"/>
</dbReference>
<evidence type="ECO:0000256" key="3">
    <source>
        <dbReference type="PROSITE-ProRule" id="PRU00221"/>
    </source>
</evidence>
<reference evidence="4 5" key="1">
    <citation type="submission" date="2022-10" db="EMBL/GenBank/DDBJ databases">
        <title>The complete genomes of actinobacterial strains from the NBC collection.</title>
        <authorList>
            <person name="Joergensen T.S."/>
            <person name="Alvarez Arevalo M."/>
            <person name="Sterndorff E.B."/>
            <person name="Faurdal D."/>
            <person name="Vuksanovic O."/>
            <person name="Mourched A.-S."/>
            <person name="Charusanti P."/>
            <person name="Shaw S."/>
            <person name="Blin K."/>
            <person name="Weber T."/>
        </authorList>
    </citation>
    <scope>NUCLEOTIDE SEQUENCE [LARGE SCALE GENOMIC DNA]</scope>
    <source>
        <strain evidence="4 5">NBC 01769</strain>
    </source>
</reference>
<gene>
    <name evidence="4" type="ORF">OIE64_22740</name>
</gene>
<keyword evidence="2" id="KW-0677">Repeat</keyword>
<dbReference type="InterPro" id="IPR001680">
    <property type="entry name" value="WD40_rpt"/>
</dbReference>
<sequence length="294" mass="30416">MVITPQGDRLMVGGRGGAVRVWDLDASLHGTPSVALGGHRDSVLAGAVSPDGAVVATGGMDQVVRLWNAATGASVATCEGLGGWVRSVGFSADGERVVGTDCGGTVAVWDRTGGRPLSSTWFGGTEQRIGHVPSDVSAGSWRIEAARHDWPAMRCGCGRGARHVPYSFATLVAARTEEEAEAVDLADDIETGSMLFEAAAPVASMIVAALREKDLSAPSRLAMLDLLLGLVTGESDSSEVALDRPFLEVECREAIRGSIPALKGELKREGVPGAADLVLEILESLDGNQGESAG</sequence>
<feature type="repeat" description="WD" evidence="3">
    <location>
        <begin position="1"/>
        <end position="25"/>
    </location>
</feature>
<dbReference type="Proteomes" id="UP001330827">
    <property type="component" value="Chromosome"/>
</dbReference>
<dbReference type="InterPro" id="IPR015943">
    <property type="entry name" value="WD40/YVTN_repeat-like_dom_sf"/>
</dbReference>
<evidence type="ECO:0000313" key="5">
    <source>
        <dbReference type="Proteomes" id="UP001330827"/>
    </source>
</evidence>
<dbReference type="InterPro" id="IPR011047">
    <property type="entry name" value="Quinoprotein_ADH-like_sf"/>
</dbReference>
<evidence type="ECO:0000313" key="4">
    <source>
        <dbReference type="EMBL" id="WSC15372.1"/>
    </source>
</evidence>
<name>A0ABZ1G837_9ACTN</name>
<dbReference type="PANTHER" id="PTHR44019:SF8">
    <property type="entry name" value="POC1 CENTRIOLAR PROTEIN HOMOLOG"/>
    <property type="match status" value="1"/>
</dbReference>
<dbReference type="PROSITE" id="PS00678">
    <property type="entry name" value="WD_REPEATS_1"/>
    <property type="match status" value="1"/>
</dbReference>
<dbReference type="SMART" id="SM00320">
    <property type="entry name" value="WD40"/>
    <property type="match status" value="2"/>
</dbReference>
<evidence type="ECO:0008006" key="6">
    <source>
        <dbReference type="Google" id="ProtNLM"/>
    </source>
</evidence>
<keyword evidence="5" id="KW-1185">Reference proteome</keyword>
<proteinExistence type="predicted"/>
<feature type="repeat" description="WD" evidence="3">
    <location>
        <begin position="36"/>
        <end position="77"/>
    </location>
</feature>
<protein>
    <recommendedName>
        <fullName evidence="6">WD40 repeat protein</fullName>
    </recommendedName>
</protein>
<dbReference type="RefSeq" id="WP_326594399.1">
    <property type="nucleotide sequence ID" value="NZ_CP109114.1"/>
</dbReference>
<dbReference type="InterPro" id="IPR050505">
    <property type="entry name" value="WDR55/POC1"/>
</dbReference>
<dbReference type="Gene3D" id="2.130.10.10">
    <property type="entry name" value="YVTN repeat-like/Quinoprotein amine dehydrogenase"/>
    <property type="match status" value="1"/>
</dbReference>
<accession>A0ABZ1G837</accession>